<dbReference type="EMBL" id="JAJOMB010000001">
    <property type="protein sequence ID" value="MCD5309643.1"/>
    <property type="molecule type" value="Genomic_DNA"/>
</dbReference>
<evidence type="ECO:0000313" key="4">
    <source>
        <dbReference type="Proteomes" id="UP001138997"/>
    </source>
</evidence>
<dbReference type="AlphaFoldDB" id="A0A9X1SWQ0"/>
<gene>
    <name evidence="3" type="ORF">LR394_01955</name>
</gene>
<protein>
    <submittedName>
        <fullName evidence="3">Endo alpha-1,4 polygalactosaminidase</fullName>
    </submittedName>
</protein>
<dbReference type="InterPro" id="IPR017853">
    <property type="entry name" value="GH"/>
</dbReference>
<feature type="domain" description="Glycoside-hydrolase family GH114 TIM-barrel" evidence="2">
    <location>
        <begin position="50"/>
        <end position="267"/>
    </location>
</feature>
<accession>A0A9X1SWQ0</accession>
<dbReference type="RefSeq" id="WP_231438566.1">
    <property type="nucleotide sequence ID" value="NZ_JAJOMB010000001.1"/>
</dbReference>
<comment type="caution">
    <text evidence="3">The sequence shown here is derived from an EMBL/GenBank/DDBJ whole genome shotgun (WGS) entry which is preliminary data.</text>
</comment>
<evidence type="ECO:0000259" key="2">
    <source>
        <dbReference type="Pfam" id="PF03537"/>
    </source>
</evidence>
<keyword evidence="1" id="KW-0732">Signal</keyword>
<dbReference type="SUPFAM" id="SSF51445">
    <property type="entry name" value="(Trans)glycosidases"/>
    <property type="match status" value="1"/>
</dbReference>
<keyword evidence="4" id="KW-1185">Reference proteome</keyword>
<dbReference type="Pfam" id="PF03537">
    <property type="entry name" value="Glyco_hydro_114"/>
    <property type="match status" value="1"/>
</dbReference>
<dbReference type="PANTHER" id="PTHR35273">
    <property type="entry name" value="ALPHA-1,4 POLYGALACTOSAMINIDASE, PUTATIVE (AFU_ORTHOLOGUE AFUA_3G07890)-RELATED"/>
    <property type="match status" value="1"/>
</dbReference>
<sequence>MVRRLAAAGIGLALILTTLLATTGPAQAAPQTRAATSPIKNLPLNAPVDMQLGGAYAPLRTVKVVDRDSSEPAVKGVYSICYINAFQTQDYQKDFWTKTRARRALLLKDSSGRPREDPNWPGEFILDTSTKAKRAAIAKIEYAWIDACAAKGFQAVDPDNLDTWTRFPQQLKRADNLALAKLLARRAHAKGLAIAQKNAAELSRATRLAVGFDFAVVESCEVYDECGLYDRAYGNRWFEIEYTDNGPDNFEQACAARGGRISVVLRDPTIVPRGTEGYSYSEC</sequence>
<name>A0A9X1SWQ0_9ACTN</name>
<feature type="signal peptide" evidence="1">
    <location>
        <begin position="1"/>
        <end position="28"/>
    </location>
</feature>
<dbReference type="InterPro" id="IPR013785">
    <property type="entry name" value="Aldolase_TIM"/>
</dbReference>
<dbReference type="Proteomes" id="UP001138997">
    <property type="component" value="Unassembled WGS sequence"/>
</dbReference>
<dbReference type="Gene3D" id="3.20.20.70">
    <property type="entry name" value="Aldolase class I"/>
    <property type="match status" value="1"/>
</dbReference>
<organism evidence="3 4">
    <name type="scientific">Kineosporia babensis</name>
    <dbReference type="NCBI Taxonomy" id="499548"/>
    <lineage>
        <taxon>Bacteria</taxon>
        <taxon>Bacillati</taxon>
        <taxon>Actinomycetota</taxon>
        <taxon>Actinomycetes</taxon>
        <taxon>Kineosporiales</taxon>
        <taxon>Kineosporiaceae</taxon>
        <taxon>Kineosporia</taxon>
    </lineage>
</organism>
<feature type="chain" id="PRO_5040934980" evidence="1">
    <location>
        <begin position="29"/>
        <end position="283"/>
    </location>
</feature>
<dbReference type="InterPro" id="IPR004352">
    <property type="entry name" value="GH114_TIM-barrel"/>
</dbReference>
<evidence type="ECO:0000256" key="1">
    <source>
        <dbReference type="SAM" id="SignalP"/>
    </source>
</evidence>
<dbReference type="PANTHER" id="PTHR35273:SF2">
    <property type="entry name" value="ALPHA-GALACTOSIDASE"/>
    <property type="match status" value="1"/>
</dbReference>
<proteinExistence type="predicted"/>
<evidence type="ECO:0000313" key="3">
    <source>
        <dbReference type="EMBL" id="MCD5309643.1"/>
    </source>
</evidence>
<reference evidence="3" key="1">
    <citation type="submission" date="2021-11" db="EMBL/GenBank/DDBJ databases">
        <title>Streptomyces corallinus and Kineosporia corallina sp. nov., two new coral-derived marine actinobacteria.</title>
        <authorList>
            <person name="Buangrab K."/>
            <person name="Sutthacheep M."/>
            <person name="Yeemin T."/>
            <person name="Harunari E."/>
            <person name="Igarashi Y."/>
            <person name="Sripreechasak P."/>
            <person name="Kanchanasin P."/>
            <person name="Tanasupawat S."/>
            <person name="Phongsopitanun W."/>
        </authorList>
    </citation>
    <scope>NUCLEOTIDE SEQUENCE</scope>
    <source>
        <strain evidence="3">JCM 31032</strain>
    </source>
</reference>